<dbReference type="Gene3D" id="3.80.10.10">
    <property type="entry name" value="Ribonuclease Inhibitor"/>
    <property type="match status" value="1"/>
</dbReference>
<sequence>MPRKYPVPTLEEQALSNTTKLMVDSAKNMAKFIGIMDMVDPQLANAKMIVMMQQIKELVNSIVPPHLRLKISLQCFMYHMCDEYRGINCFYNYDLLIVKLAEAIFDTRNLKVISSWHLYTISAQYVLFKHLSCMYKLQVLDMSHTWVKDHPYFIEILTKGLGNMPNLEEFTLESNCTDNIIATIALSCKMIRNINVKWSKGVTNACISDLLLCIDLKNISLRKTGVNEFGYKKLLMKHSCLESINLVYLLAVGDETDVSHNIGSVTENNLDRYLGYTKDVSNIINMKNLREFKMRPNIFRLTIPCDDNSKALRILPLFPNVKDVQINNYNFFNNYHTLHDVLKVKGSTINSLVFAYGIINLNSLIDISLFCPNIESLSFHDCEFVYNEAEYEECFRKFKVTPSLQLVKRLKIINEHDNESTSSNDKLFKFLVSYCINIQSIYLFIRPSNLDDKTMADILLLNPMKQLEALMIMQNHYLSMSTVQLLMGHCDNLRYLSCSDWKIHPEQLNIFNASLKINNIDLRICTTDEDYRHYLHNTIHKSKDLLYS</sequence>
<evidence type="ECO:0000313" key="2">
    <source>
        <dbReference type="Proteomes" id="UP000053097"/>
    </source>
</evidence>
<proteinExistence type="predicted"/>
<dbReference type="AlphaFoldDB" id="A0A026WTA5"/>
<dbReference type="Proteomes" id="UP000053097">
    <property type="component" value="Unassembled WGS sequence"/>
</dbReference>
<dbReference type="SUPFAM" id="SSF52047">
    <property type="entry name" value="RNI-like"/>
    <property type="match status" value="1"/>
</dbReference>
<gene>
    <name evidence="1" type="ORF">X777_16860</name>
</gene>
<dbReference type="OMA" id="RICTTDE"/>
<name>A0A026WTA5_OOCBI</name>
<dbReference type="EMBL" id="KK107111">
    <property type="protein sequence ID" value="EZA58901.1"/>
    <property type="molecule type" value="Genomic_DNA"/>
</dbReference>
<dbReference type="OrthoDB" id="63112at2759"/>
<dbReference type="InterPro" id="IPR032675">
    <property type="entry name" value="LRR_dom_sf"/>
</dbReference>
<evidence type="ECO:0000313" key="1">
    <source>
        <dbReference type="EMBL" id="EZA58901.1"/>
    </source>
</evidence>
<accession>A0A026WTA5</accession>
<organism evidence="1 2">
    <name type="scientific">Ooceraea biroi</name>
    <name type="common">Clonal raider ant</name>
    <name type="synonym">Cerapachys biroi</name>
    <dbReference type="NCBI Taxonomy" id="2015173"/>
    <lineage>
        <taxon>Eukaryota</taxon>
        <taxon>Metazoa</taxon>
        <taxon>Ecdysozoa</taxon>
        <taxon>Arthropoda</taxon>
        <taxon>Hexapoda</taxon>
        <taxon>Insecta</taxon>
        <taxon>Pterygota</taxon>
        <taxon>Neoptera</taxon>
        <taxon>Endopterygota</taxon>
        <taxon>Hymenoptera</taxon>
        <taxon>Apocrita</taxon>
        <taxon>Aculeata</taxon>
        <taxon>Formicoidea</taxon>
        <taxon>Formicidae</taxon>
        <taxon>Dorylinae</taxon>
        <taxon>Ooceraea</taxon>
    </lineage>
</organism>
<evidence type="ECO:0008006" key="3">
    <source>
        <dbReference type="Google" id="ProtNLM"/>
    </source>
</evidence>
<keyword evidence="2" id="KW-1185">Reference proteome</keyword>
<reference evidence="1 2" key="1">
    <citation type="journal article" date="2014" name="Curr. Biol.">
        <title>The genome of the clonal raider ant Cerapachys biroi.</title>
        <authorList>
            <person name="Oxley P.R."/>
            <person name="Ji L."/>
            <person name="Fetter-Pruneda I."/>
            <person name="McKenzie S.K."/>
            <person name="Li C."/>
            <person name="Hu H."/>
            <person name="Zhang G."/>
            <person name="Kronauer D.J."/>
        </authorList>
    </citation>
    <scope>NUCLEOTIDE SEQUENCE [LARGE SCALE GENOMIC DNA]</scope>
</reference>
<protein>
    <recommendedName>
        <fullName evidence="3">F-box/LRR-repeat protein</fullName>
    </recommendedName>
</protein>